<gene>
    <name evidence="3" type="ORF">LCGC14_1982580</name>
</gene>
<dbReference type="InterPro" id="IPR036250">
    <property type="entry name" value="AcylCo_DH-like_C"/>
</dbReference>
<dbReference type="InterPro" id="IPR009075">
    <property type="entry name" value="AcylCo_DH/oxidase_C"/>
</dbReference>
<dbReference type="Gene3D" id="1.20.140.10">
    <property type="entry name" value="Butyryl-CoA Dehydrogenase, subunit A, domain 3"/>
    <property type="match status" value="1"/>
</dbReference>
<comment type="caution">
    <text evidence="3">The sequence shown here is derived from an EMBL/GenBank/DDBJ whole genome shotgun (WGS) entry which is preliminary data.</text>
</comment>
<evidence type="ECO:0000313" key="3">
    <source>
        <dbReference type="EMBL" id="KKL82657.1"/>
    </source>
</evidence>
<feature type="domain" description="Acyl-CoA dehydrogenase/oxidase C-terminal" evidence="2">
    <location>
        <begin position="2"/>
        <end position="44"/>
    </location>
</feature>
<sequence>MAMEIHGGMGYSLEMPVEKFYRDAKLYQIGEGTANIMRILIADDALGIKKANRKRLHVPSEFRNLE</sequence>
<dbReference type="Pfam" id="PF00441">
    <property type="entry name" value="Acyl-CoA_dh_1"/>
    <property type="match status" value="1"/>
</dbReference>
<protein>
    <recommendedName>
        <fullName evidence="2">Acyl-CoA dehydrogenase/oxidase C-terminal domain-containing protein</fullName>
    </recommendedName>
</protein>
<evidence type="ECO:0000256" key="1">
    <source>
        <dbReference type="ARBA" id="ARBA00022630"/>
    </source>
</evidence>
<reference evidence="3" key="1">
    <citation type="journal article" date="2015" name="Nature">
        <title>Complex archaea that bridge the gap between prokaryotes and eukaryotes.</title>
        <authorList>
            <person name="Spang A."/>
            <person name="Saw J.H."/>
            <person name="Jorgensen S.L."/>
            <person name="Zaremba-Niedzwiedzka K."/>
            <person name="Martijn J."/>
            <person name="Lind A.E."/>
            <person name="van Eijk R."/>
            <person name="Schleper C."/>
            <person name="Guy L."/>
            <person name="Ettema T.J."/>
        </authorList>
    </citation>
    <scope>NUCLEOTIDE SEQUENCE</scope>
</reference>
<dbReference type="PANTHER" id="PTHR43884">
    <property type="entry name" value="ACYL-COA DEHYDROGENASE"/>
    <property type="match status" value="1"/>
</dbReference>
<keyword evidence="1" id="KW-0285">Flavoprotein</keyword>
<dbReference type="PROSITE" id="PS00073">
    <property type="entry name" value="ACYL_COA_DH_2"/>
    <property type="match status" value="1"/>
</dbReference>
<dbReference type="InterPro" id="IPR006089">
    <property type="entry name" value="Acyl-CoA_DH_CS"/>
</dbReference>
<organism evidence="3">
    <name type="scientific">marine sediment metagenome</name>
    <dbReference type="NCBI Taxonomy" id="412755"/>
    <lineage>
        <taxon>unclassified sequences</taxon>
        <taxon>metagenomes</taxon>
        <taxon>ecological metagenomes</taxon>
    </lineage>
</organism>
<name>A0A0F9I5I5_9ZZZZ</name>
<dbReference type="EMBL" id="LAZR01022212">
    <property type="protein sequence ID" value="KKL82657.1"/>
    <property type="molecule type" value="Genomic_DNA"/>
</dbReference>
<evidence type="ECO:0000259" key="2">
    <source>
        <dbReference type="Pfam" id="PF00441"/>
    </source>
</evidence>
<dbReference type="SUPFAM" id="SSF47203">
    <property type="entry name" value="Acyl-CoA dehydrogenase C-terminal domain-like"/>
    <property type="match status" value="1"/>
</dbReference>
<dbReference type="AlphaFoldDB" id="A0A0F9I5I5"/>
<dbReference type="GO" id="GO:0003995">
    <property type="term" value="F:acyl-CoA dehydrogenase activity"/>
    <property type="evidence" value="ECO:0007669"/>
    <property type="project" value="InterPro"/>
</dbReference>
<dbReference type="PANTHER" id="PTHR43884:SF12">
    <property type="entry name" value="ISOVALERYL-COA DEHYDROGENASE, MITOCHONDRIAL-RELATED"/>
    <property type="match status" value="1"/>
</dbReference>
<accession>A0A0F9I5I5</accession>
<proteinExistence type="predicted"/>